<dbReference type="SUPFAM" id="SSF49464">
    <property type="entry name" value="Carboxypeptidase regulatory domain-like"/>
    <property type="match status" value="1"/>
</dbReference>
<dbReference type="NCBIfam" id="TIGR04057">
    <property type="entry name" value="SusC_RagA_signa"/>
    <property type="match status" value="1"/>
</dbReference>
<reference evidence="12" key="1">
    <citation type="journal article" date="2014" name="Int. J. Syst. Evol. Microbiol.">
        <title>Complete genome sequence of Corynebacterium casei LMG S-19264T (=DSM 44701T), isolated from a smear-ripened cheese.</title>
        <authorList>
            <consortium name="US DOE Joint Genome Institute (JGI-PGF)"/>
            <person name="Walter F."/>
            <person name="Albersmeier A."/>
            <person name="Kalinowski J."/>
            <person name="Ruckert C."/>
        </authorList>
    </citation>
    <scope>NUCLEOTIDE SEQUENCE</scope>
    <source>
        <strain evidence="12">NBRC 108769</strain>
    </source>
</reference>
<dbReference type="Pfam" id="PF07715">
    <property type="entry name" value="Plug"/>
    <property type="match status" value="1"/>
</dbReference>
<feature type="domain" description="TonB-dependent receptor-like beta-barrel" evidence="10">
    <location>
        <begin position="374"/>
        <end position="840"/>
    </location>
</feature>
<dbReference type="PROSITE" id="PS52016">
    <property type="entry name" value="TONB_DEPENDENT_REC_3"/>
    <property type="match status" value="1"/>
</dbReference>
<dbReference type="SUPFAM" id="SSF56935">
    <property type="entry name" value="Porins"/>
    <property type="match status" value="1"/>
</dbReference>
<reference evidence="12" key="2">
    <citation type="submission" date="2023-01" db="EMBL/GenBank/DDBJ databases">
        <title>Draft genome sequence of Portibacter lacus strain NBRC 108769.</title>
        <authorList>
            <person name="Sun Q."/>
            <person name="Mori K."/>
        </authorList>
    </citation>
    <scope>NUCLEOTIDE SEQUENCE</scope>
    <source>
        <strain evidence="12">NBRC 108769</strain>
    </source>
</reference>
<evidence type="ECO:0000259" key="10">
    <source>
        <dbReference type="Pfam" id="PF00593"/>
    </source>
</evidence>
<dbReference type="InterPro" id="IPR023997">
    <property type="entry name" value="TonB-dep_OMP_SusC/RagA_CS"/>
</dbReference>
<dbReference type="InterPro" id="IPR012910">
    <property type="entry name" value="Plug_dom"/>
</dbReference>
<keyword evidence="2 8" id="KW-0813">Transport</keyword>
<evidence type="ECO:0000256" key="2">
    <source>
        <dbReference type="ARBA" id="ARBA00022448"/>
    </source>
</evidence>
<dbReference type="AlphaFoldDB" id="A0AA37SQA1"/>
<accession>A0AA37SQA1</accession>
<comment type="subcellular location">
    <subcellularLocation>
        <location evidence="1 8">Cell outer membrane</location>
        <topology evidence="1 8">Multi-pass membrane protein</topology>
    </subcellularLocation>
</comment>
<dbReference type="InterPro" id="IPR036942">
    <property type="entry name" value="Beta-barrel_TonB_sf"/>
</dbReference>
<evidence type="ECO:0000256" key="9">
    <source>
        <dbReference type="RuleBase" id="RU003357"/>
    </source>
</evidence>
<evidence type="ECO:0000256" key="8">
    <source>
        <dbReference type="PROSITE-ProRule" id="PRU01360"/>
    </source>
</evidence>
<proteinExistence type="inferred from homology"/>
<dbReference type="InterPro" id="IPR039426">
    <property type="entry name" value="TonB-dep_rcpt-like"/>
</dbReference>
<evidence type="ECO:0000256" key="3">
    <source>
        <dbReference type="ARBA" id="ARBA00022452"/>
    </source>
</evidence>
<dbReference type="GO" id="GO:0009279">
    <property type="term" value="C:cell outer membrane"/>
    <property type="evidence" value="ECO:0007669"/>
    <property type="project" value="UniProtKB-SubCell"/>
</dbReference>
<evidence type="ECO:0000259" key="11">
    <source>
        <dbReference type="Pfam" id="PF07715"/>
    </source>
</evidence>
<evidence type="ECO:0000256" key="7">
    <source>
        <dbReference type="ARBA" id="ARBA00023237"/>
    </source>
</evidence>
<feature type="domain" description="TonB-dependent receptor plug" evidence="11">
    <location>
        <begin position="103"/>
        <end position="210"/>
    </location>
</feature>
<dbReference type="InterPro" id="IPR008969">
    <property type="entry name" value="CarboxyPept-like_regulatory"/>
</dbReference>
<dbReference type="Gene3D" id="2.170.130.10">
    <property type="entry name" value="TonB-dependent receptor, plug domain"/>
    <property type="match status" value="1"/>
</dbReference>
<evidence type="ECO:0000313" key="12">
    <source>
        <dbReference type="EMBL" id="GLR18077.1"/>
    </source>
</evidence>
<keyword evidence="6 8" id="KW-0472">Membrane</keyword>
<keyword evidence="3 8" id="KW-1134">Transmembrane beta strand</keyword>
<name>A0AA37SQA1_9BACT</name>
<dbReference type="EMBL" id="BSOH01000015">
    <property type="protein sequence ID" value="GLR18077.1"/>
    <property type="molecule type" value="Genomic_DNA"/>
</dbReference>
<dbReference type="InterPro" id="IPR037066">
    <property type="entry name" value="Plug_dom_sf"/>
</dbReference>
<dbReference type="Proteomes" id="UP001156666">
    <property type="component" value="Unassembled WGS sequence"/>
</dbReference>
<evidence type="ECO:0000256" key="6">
    <source>
        <dbReference type="ARBA" id="ARBA00023136"/>
    </source>
</evidence>
<sequence>MTLSSSIFAQSSNYKGTVTASDLDEPLFGVSVLIKNTGNGTLTDLDGIFELEANSGDTLVLSYIGYKTQEIALSTQTQLEIVLGPDNEVLDEVVVIGYGTIKKSDLTGSVAKVTSKEITKVPSSNAIQALQGKVAGLQILSTSGDPGANPVVRLRGITTLNDNNPIAVIDGVITDVSAISLLNSSDIESVEVLKDASATAIYGSRGAAGVIIVTTKTGQSGKNKISFSIEQSIESISNEIEVMNGREFATYINQIEPGTYNNLDVLPDVNWLDHIINNNAPITNANMSISGGSENSTFYFGLGYFGQQGILDKSALDRLTAKLNSQYNLSRNINVGLNLSMLVSDKENSPGVINTALRAWPINEPFLEDGVTFADVTGGNALAAIEYSNSNSNSLRSLGNLYANFTFLNNFTFKSSLQFDFNAGKTKSFVPQYFVGPLQQNEVNDLSYSNSNSTDLIFENTLSYNNEVGRHRFAGVVGYSTQDRRNEFIAGNTEGLIREDPLFWYLDAGQNEFENVSNNAGRSTIISYLGRVNYSFDSRYLFTASLRRDGSSNFGKNNLYGYFPSVALGWNVSNEGFFNSDLINKLKIRGSVGGIGNEKIPGSAQYALIRGGTDAVFGEDESIYPGATFDGGGNPDLKWENTYQANVGFELGIMQDKLTVEMDYYYKNTTDILVPLEPAGYLGIGAFRSIFFNAANVTNKGLEWNARYRDNIGDFSYSVGVLGTTIKNEVTNIGQGFGADSLLIGGDLGNGQRVSRSSVGNPIGYFYGYEVEGVFQNQAEVENSPSLFGQKPGDLKYKDINGDGVLDGNDRTIIGNSIPDFVYGFNAQVGYKTITLSADFQGQAGNYIYNGKQAIRFTTLNYEARYNDYWDGEGSTNENFRPSLGGANFQPSSYFVEDGSYLRLRSLTLNYAIPNGILNKMRFSGANVYVRGTNIFTLTKYSGFSPEIGASNAINGAIDTGVYPITRVFSVGLNANF</sequence>
<organism evidence="12 13">
    <name type="scientific">Portibacter lacus</name>
    <dbReference type="NCBI Taxonomy" id="1099794"/>
    <lineage>
        <taxon>Bacteria</taxon>
        <taxon>Pseudomonadati</taxon>
        <taxon>Bacteroidota</taxon>
        <taxon>Saprospiria</taxon>
        <taxon>Saprospirales</taxon>
        <taxon>Haliscomenobacteraceae</taxon>
        <taxon>Portibacter</taxon>
    </lineage>
</organism>
<dbReference type="InterPro" id="IPR000531">
    <property type="entry name" value="Beta-barrel_TonB"/>
</dbReference>
<evidence type="ECO:0000256" key="4">
    <source>
        <dbReference type="ARBA" id="ARBA00022692"/>
    </source>
</evidence>
<evidence type="ECO:0000313" key="13">
    <source>
        <dbReference type="Proteomes" id="UP001156666"/>
    </source>
</evidence>
<dbReference type="NCBIfam" id="TIGR04056">
    <property type="entry name" value="OMP_RagA_SusC"/>
    <property type="match status" value="1"/>
</dbReference>
<dbReference type="Pfam" id="PF00593">
    <property type="entry name" value="TonB_dep_Rec_b-barrel"/>
    <property type="match status" value="1"/>
</dbReference>
<evidence type="ECO:0000256" key="1">
    <source>
        <dbReference type="ARBA" id="ARBA00004571"/>
    </source>
</evidence>
<keyword evidence="5 9" id="KW-0798">TonB box</keyword>
<dbReference type="Gene3D" id="2.40.170.20">
    <property type="entry name" value="TonB-dependent receptor, beta-barrel domain"/>
    <property type="match status" value="1"/>
</dbReference>
<evidence type="ECO:0000256" key="5">
    <source>
        <dbReference type="ARBA" id="ARBA00023077"/>
    </source>
</evidence>
<dbReference type="Pfam" id="PF13715">
    <property type="entry name" value="CarbopepD_reg_2"/>
    <property type="match status" value="1"/>
</dbReference>
<comment type="caution">
    <text evidence="12">The sequence shown here is derived from an EMBL/GenBank/DDBJ whole genome shotgun (WGS) entry which is preliminary data.</text>
</comment>
<keyword evidence="7 8" id="KW-0998">Cell outer membrane</keyword>
<protein>
    <submittedName>
        <fullName evidence="12">SusC/RagA family TonB-linked outer membrane protein</fullName>
    </submittedName>
</protein>
<keyword evidence="13" id="KW-1185">Reference proteome</keyword>
<gene>
    <name evidence="12" type="ORF">GCM10007940_26920</name>
</gene>
<keyword evidence="4 8" id="KW-0812">Transmembrane</keyword>
<comment type="similarity">
    <text evidence="8 9">Belongs to the TonB-dependent receptor family.</text>
</comment>
<dbReference type="InterPro" id="IPR023996">
    <property type="entry name" value="TonB-dep_OMP_SusC/RagA"/>
</dbReference>